<gene>
    <name evidence="1" type="ORF">VRU48_16105</name>
</gene>
<evidence type="ECO:0000313" key="1">
    <source>
        <dbReference type="EMBL" id="MEE1946650.1"/>
    </source>
</evidence>
<dbReference type="RefSeq" id="WP_330109520.1">
    <property type="nucleotide sequence ID" value="NZ_JAZDQT010000003.1"/>
</dbReference>
<dbReference type="InterPro" id="IPR032466">
    <property type="entry name" value="Metal_Hydrolase"/>
</dbReference>
<dbReference type="PANTHER" id="PTHR46124:SF3">
    <property type="entry name" value="HYDROLASE"/>
    <property type="match status" value="1"/>
</dbReference>
<reference evidence="1 2" key="1">
    <citation type="submission" date="2024-01" db="EMBL/GenBank/DDBJ databases">
        <title>Pedobacter sp. nov., isolated from fresh soil.</title>
        <authorList>
            <person name="Le N.T.T."/>
        </authorList>
    </citation>
    <scope>NUCLEOTIDE SEQUENCE [LARGE SCALE GENOMIC DNA]</scope>
    <source>
        <strain evidence="1 2">KR3-3</strain>
    </source>
</reference>
<dbReference type="Gene3D" id="3.20.20.140">
    <property type="entry name" value="Metal-dependent hydrolases"/>
    <property type="match status" value="1"/>
</dbReference>
<accession>A0ABU7IAZ9</accession>
<organism evidence="1 2">
    <name type="scientific">Pedobacter albus</name>
    <dbReference type="NCBI Taxonomy" id="3113905"/>
    <lineage>
        <taxon>Bacteria</taxon>
        <taxon>Pseudomonadati</taxon>
        <taxon>Bacteroidota</taxon>
        <taxon>Sphingobacteriia</taxon>
        <taxon>Sphingobacteriales</taxon>
        <taxon>Sphingobacteriaceae</taxon>
        <taxon>Pedobacter</taxon>
    </lineage>
</organism>
<keyword evidence="1" id="KW-0378">Hydrolase</keyword>
<dbReference type="InterPro" id="IPR001130">
    <property type="entry name" value="TatD-like"/>
</dbReference>
<protein>
    <submittedName>
        <fullName evidence="1">TatD family hydrolase</fullName>
    </submittedName>
</protein>
<sequence length="217" mass="24169">MQLLDIHTHKVTTNLEAISIQSFSLTEPLPQISINKPISVGLHPWYVTLSNLEGQLAVLTQIAQQPQVKMIGECGLDRLKGEPLANQLVILEKQIALAEQLNKPLILHCVRCFDELMAMKKRLNVQVPMVIHGFNKNAELGQQLLDKGFWLSFGEATLKQEANATKLLIATDRFFLETDEGEAGIASIYEAASNLKKSSLDELKALIFANWKKIGLI</sequence>
<dbReference type="EMBL" id="JAZDQT010000003">
    <property type="protein sequence ID" value="MEE1946650.1"/>
    <property type="molecule type" value="Genomic_DNA"/>
</dbReference>
<dbReference type="Pfam" id="PF01026">
    <property type="entry name" value="TatD_DNase"/>
    <property type="match status" value="1"/>
</dbReference>
<dbReference type="PANTHER" id="PTHR46124">
    <property type="entry name" value="D-AMINOACYL-TRNA DEACYLASE"/>
    <property type="match status" value="1"/>
</dbReference>
<comment type="caution">
    <text evidence="1">The sequence shown here is derived from an EMBL/GenBank/DDBJ whole genome shotgun (WGS) entry which is preliminary data.</text>
</comment>
<proteinExistence type="predicted"/>
<dbReference type="GO" id="GO:0016787">
    <property type="term" value="F:hydrolase activity"/>
    <property type="evidence" value="ECO:0007669"/>
    <property type="project" value="UniProtKB-KW"/>
</dbReference>
<evidence type="ECO:0000313" key="2">
    <source>
        <dbReference type="Proteomes" id="UP001336835"/>
    </source>
</evidence>
<keyword evidence="2" id="KW-1185">Reference proteome</keyword>
<name>A0ABU7IAZ9_9SPHI</name>
<dbReference type="Proteomes" id="UP001336835">
    <property type="component" value="Unassembled WGS sequence"/>
</dbReference>
<dbReference type="PIRSF" id="PIRSF005902">
    <property type="entry name" value="DNase_TatD"/>
    <property type="match status" value="1"/>
</dbReference>
<dbReference type="SUPFAM" id="SSF51556">
    <property type="entry name" value="Metallo-dependent hydrolases"/>
    <property type="match status" value="1"/>
</dbReference>